<evidence type="ECO:0000256" key="1">
    <source>
        <dbReference type="ARBA" id="ARBA00001946"/>
    </source>
</evidence>
<dbReference type="SUPFAM" id="SSF48576">
    <property type="entry name" value="Terpenoid synthases"/>
    <property type="match status" value="1"/>
</dbReference>
<dbReference type="InterPro" id="IPR008949">
    <property type="entry name" value="Isoprenoid_synthase_dom_sf"/>
</dbReference>
<dbReference type="PANTHER" id="PTHR12001">
    <property type="entry name" value="GERANYLGERANYL PYROPHOSPHATE SYNTHASE"/>
    <property type="match status" value="1"/>
</dbReference>
<dbReference type="Gene3D" id="1.10.600.10">
    <property type="entry name" value="Farnesyl Diphosphate Synthase"/>
    <property type="match status" value="1"/>
</dbReference>
<reference evidence="8" key="2">
    <citation type="journal article" date="2011" name="J. Biotechnol.">
        <title>Genome sequence of B. amyloliquefaciens type strain DSM7(T) reveals differences to plant-associated B. amyloliquefaciens FZB42.</title>
        <authorList>
            <person name="Ruckert C."/>
            <person name="Blom J."/>
            <person name="Chen X."/>
            <person name="Reva O."/>
            <person name="Borriss R."/>
        </authorList>
    </citation>
    <scope>NUCLEOTIDE SEQUENCE [LARGE SCALE GENOMIC DNA]</scope>
    <source>
        <strain evidence="8">DSM 7</strain>
    </source>
</reference>
<dbReference type="InterPro" id="IPR033965">
    <property type="entry name" value="ComQ"/>
</dbReference>
<gene>
    <name evidence="7" type="primary">comQ</name>
    <name evidence="7" type="ordered locus">BAMF_2970</name>
</gene>
<dbReference type="InterPro" id="IPR000092">
    <property type="entry name" value="Polyprenyl_synt"/>
</dbReference>
<dbReference type="KEGG" id="bao:BAMF_2970"/>
<evidence type="ECO:0000313" key="8">
    <source>
        <dbReference type="Proteomes" id="UP000006562"/>
    </source>
</evidence>
<reference evidence="7 8" key="1">
    <citation type="journal article" date="2011" name="Int. J. Syst. Evol. Microbiol.">
        <title>Relationship of Bacillus amyloliquefaciens clades associated with strains DSM 7T and FZB42T: a proposal for Bacillus amyloliquefaciens subsp. amyloliquefaciens subsp. nov. and Bacillus amyloliquefaciens subsp. plantarum subsp. nov. based on complete genome sequence comparisons.</title>
        <authorList>
            <person name="Borriss R."/>
            <person name="Chen X.H."/>
            <person name="Rueckert C."/>
            <person name="Blom J."/>
            <person name="Becker A."/>
            <person name="Baumgarth B."/>
            <person name="Fan B."/>
            <person name="Pukall R."/>
            <person name="Schumann P."/>
            <person name="Sproer C."/>
            <person name="Junge H."/>
            <person name="Vater J."/>
            <person name="Puhler A."/>
            <person name="Klenk H.P."/>
        </authorList>
    </citation>
    <scope>NUCLEOTIDE SEQUENCE [LARGE SCALE GENOMIC DNA]</scope>
    <source>
        <strain evidence="8">DSM 7</strain>
    </source>
</reference>
<dbReference type="EMBL" id="FN597644">
    <property type="protein sequence ID" value="CBI44096.1"/>
    <property type="molecule type" value="Genomic_DNA"/>
</dbReference>
<dbReference type="AlphaFoldDB" id="A0A9P1JJW3"/>
<protein>
    <submittedName>
        <fullName evidence="7">Isoprenyl transferase (Pre-ComX modification)</fullName>
    </submittedName>
</protein>
<evidence type="ECO:0000313" key="7">
    <source>
        <dbReference type="EMBL" id="CBI44096.1"/>
    </source>
</evidence>
<name>A0A9P1JJW3_BACAS</name>
<dbReference type="PANTHER" id="PTHR12001:SF69">
    <property type="entry name" value="ALL TRANS-POLYPRENYL-DIPHOSPHATE SYNTHASE PDSS1"/>
    <property type="match status" value="1"/>
</dbReference>
<keyword evidence="4" id="KW-0479">Metal-binding</keyword>
<dbReference type="GO" id="GO:0008299">
    <property type="term" value="P:isoprenoid biosynthetic process"/>
    <property type="evidence" value="ECO:0007669"/>
    <property type="project" value="InterPro"/>
</dbReference>
<comment type="cofactor">
    <cofactor evidence="1">
        <name>Mg(2+)</name>
        <dbReference type="ChEBI" id="CHEBI:18420"/>
    </cofactor>
</comment>
<dbReference type="SFLD" id="SFLDG01211">
    <property type="entry name" value="Competence_Regulatory_Protein"/>
    <property type="match status" value="1"/>
</dbReference>
<dbReference type="Proteomes" id="UP000006562">
    <property type="component" value="Chromosome"/>
</dbReference>
<evidence type="ECO:0000256" key="2">
    <source>
        <dbReference type="ARBA" id="ARBA00006706"/>
    </source>
</evidence>
<dbReference type="SFLD" id="SFLDS00005">
    <property type="entry name" value="Isoprenoid_Synthase_Type_I"/>
    <property type="match status" value="1"/>
</dbReference>
<dbReference type="Pfam" id="PF00348">
    <property type="entry name" value="polyprenyl_synt"/>
    <property type="match status" value="1"/>
</dbReference>
<keyword evidence="5" id="KW-0460">Magnesium</keyword>
<accession>A0A9P1JJW3</accession>
<dbReference type="GO" id="GO:0004659">
    <property type="term" value="F:prenyltransferase activity"/>
    <property type="evidence" value="ECO:0007669"/>
    <property type="project" value="InterPro"/>
</dbReference>
<organism evidence="7 8">
    <name type="scientific">Bacillus amyloliquefaciens (strain ATCC 23350 / DSM 7 / BCRC 11601 / CCUG 28519 / NBRC 15535 / NRRL B-14393 / F)</name>
    <dbReference type="NCBI Taxonomy" id="692420"/>
    <lineage>
        <taxon>Bacteria</taxon>
        <taxon>Bacillati</taxon>
        <taxon>Bacillota</taxon>
        <taxon>Bacilli</taxon>
        <taxon>Bacillales</taxon>
        <taxon>Bacillaceae</taxon>
        <taxon>Bacillus</taxon>
        <taxon>Bacillus amyloliquefaciens group</taxon>
    </lineage>
</organism>
<dbReference type="RefSeq" id="WP_013353397.1">
    <property type="nucleotide sequence ID" value="NC_014551.1"/>
</dbReference>
<dbReference type="GO" id="GO:0046872">
    <property type="term" value="F:metal ion binding"/>
    <property type="evidence" value="ECO:0007669"/>
    <property type="project" value="UniProtKB-KW"/>
</dbReference>
<proteinExistence type="inferred from homology"/>
<evidence type="ECO:0000256" key="3">
    <source>
        <dbReference type="ARBA" id="ARBA00022679"/>
    </source>
</evidence>
<evidence type="ECO:0000256" key="6">
    <source>
        <dbReference type="RuleBase" id="RU004466"/>
    </source>
</evidence>
<keyword evidence="3 6" id="KW-0808">Transferase</keyword>
<keyword evidence="8" id="KW-1185">Reference proteome</keyword>
<evidence type="ECO:0000256" key="5">
    <source>
        <dbReference type="ARBA" id="ARBA00022842"/>
    </source>
</evidence>
<comment type="similarity">
    <text evidence="2 6">Belongs to the FPP/GGPP synthase family.</text>
</comment>
<evidence type="ECO:0000256" key="4">
    <source>
        <dbReference type="ARBA" id="ARBA00022723"/>
    </source>
</evidence>
<sequence>MCLDAETIKGKMKEIVGDKVDNLHLEETLLTFINEKKHFSFGVLAFQHYVAFKGTHSSEITLLAAGIELLILAFDIFDDIEDEDNFNKAWMQTDHAISLNAATSLYSISLQAICELESNIDFSRLAIKYALNAMQGQHNDLRNFPETEEECLHMIKQKSGSLTAMSAVLGAMLASGEFNATIENYSYKIGVIKQIENDYYGLFDKSRSDIKKKKRTLINLFLNRQFNSASKKVLNMMNSKNSYYSLISDRNYFEELLCKAGVRQYVLMLIKIYENEIYNEMEKLNIRIKLW</sequence>